<dbReference type="Proteomes" id="UP000799118">
    <property type="component" value="Unassembled WGS sequence"/>
</dbReference>
<evidence type="ECO:0008006" key="3">
    <source>
        <dbReference type="Google" id="ProtNLM"/>
    </source>
</evidence>
<proteinExistence type="predicted"/>
<accession>A0A6A4GLH2</accession>
<keyword evidence="2" id="KW-1185">Reference proteome</keyword>
<dbReference type="PANTHER" id="PTHR46564">
    <property type="entry name" value="TRANSPOSASE"/>
    <property type="match status" value="1"/>
</dbReference>
<name>A0A6A4GLH2_9AGAR</name>
<dbReference type="AlphaFoldDB" id="A0A6A4GLH2"/>
<dbReference type="SUPFAM" id="SSF46689">
    <property type="entry name" value="Homeodomain-like"/>
    <property type="match status" value="1"/>
</dbReference>
<evidence type="ECO:0000313" key="1">
    <source>
        <dbReference type="EMBL" id="KAE9386190.1"/>
    </source>
</evidence>
<dbReference type="InterPro" id="IPR009057">
    <property type="entry name" value="Homeodomain-like_sf"/>
</dbReference>
<protein>
    <recommendedName>
        <fullName evidence="3">Transposase Tc1-like domain-containing protein</fullName>
    </recommendedName>
</protein>
<reference evidence="1" key="1">
    <citation type="journal article" date="2019" name="Environ. Microbiol.">
        <title>Fungal ecological strategies reflected in gene transcription - a case study of two litter decomposers.</title>
        <authorList>
            <person name="Barbi F."/>
            <person name="Kohler A."/>
            <person name="Barry K."/>
            <person name="Baskaran P."/>
            <person name="Daum C."/>
            <person name="Fauchery L."/>
            <person name="Ihrmark K."/>
            <person name="Kuo A."/>
            <person name="LaButti K."/>
            <person name="Lipzen A."/>
            <person name="Morin E."/>
            <person name="Grigoriev I.V."/>
            <person name="Henrissat B."/>
            <person name="Lindahl B."/>
            <person name="Martin F."/>
        </authorList>
    </citation>
    <scope>NUCLEOTIDE SEQUENCE</scope>
    <source>
        <strain evidence="1">JB14</strain>
    </source>
</reference>
<dbReference type="OrthoDB" id="3203937at2759"/>
<dbReference type="PANTHER" id="PTHR46564:SF1">
    <property type="entry name" value="TRANSPOSASE"/>
    <property type="match status" value="1"/>
</dbReference>
<gene>
    <name evidence="1" type="ORF">BT96DRAFT_981824</name>
</gene>
<organism evidence="1 2">
    <name type="scientific">Gymnopus androsaceus JB14</name>
    <dbReference type="NCBI Taxonomy" id="1447944"/>
    <lineage>
        <taxon>Eukaryota</taxon>
        <taxon>Fungi</taxon>
        <taxon>Dikarya</taxon>
        <taxon>Basidiomycota</taxon>
        <taxon>Agaricomycotina</taxon>
        <taxon>Agaricomycetes</taxon>
        <taxon>Agaricomycetidae</taxon>
        <taxon>Agaricales</taxon>
        <taxon>Marasmiineae</taxon>
        <taxon>Omphalotaceae</taxon>
        <taxon>Gymnopus</taxon>
    </lineage>
</organism>
<dbReference type="EMBL" id="ML769904">
    <property type="protein sequence ID" value="KAE9386190.1"/>
    <property type="molecule type" value="Genomic_DNA"/>
</dbReference>
<evidence type="ECO:0000313" key="2">
    <source>
        <dbReference type="Proteomes" id="UP000799118"/>
    </source>
</evidence>
<sequence>MAQGKATSDDMCWTVVRLSGLHTPSEIRAITGVSMRNQQAIMRRFHCLGDPTVIPLQQQGRPRHLRADEVAFIQGTVNKECDKYLDELKDDLEAIYGKTVSLVTSWRTLRRGGFRMKKLTRKAIERSTLKRTKYTARIGSRYTSNQLVFVDKSSADQCTMYRNYAWALSGKRATRKAFFIRGQRIKLMFAL</sequence>